<dbReference type="EMBL" id="CAADEX010000001">
    <property type="protein sequence ID" value="VFJ42446.1"/>
    <property type="molecule type" value="Genomic_DNA"/>
</dbReference>
<protein>
    <submittedName>
        <fullName evidence="1">Uncharacterized protein</fullName>
    </submittedName>
</protein>
<accession>A0A450RTE3</accession>
<sequence length="1125" mass="126753">MTRNIPILIPGERFDLDVTLCPDGSLSPIEQLVINAVMAGEKDFNRLVDLFGLGRRPMLDLISDLWQSGYLYLHLDMEHPTVEVADDIREKIRTGKAAELLGARRETRLVSLVHDLFAGHILPILSMPMGTTNPLTVPNLKDYGTYKDIPLPRMSDAIEYVLSTRRDTGAMRIVGSALRGVSELAEAGRIQRWFTAIEIRVEQTDSGRFLVRVVHPGAIDGRIRQDWEGKLAQYIDEQPDSLFAKRLREHADQIGQVRAAAPSDLSQEIEAFQNTIADFTPESGNILSSHGKWLNRAKELSARVNEHAAGRVRANFIEPEGLEENLFAVIDRAQHQLVICSPNPDYVQFQRFEGALRRALERRVRVFLLRDIRTDRELDPMLRRAFNDLAGSGGFFWTRQHVPTRTNERFLIRDRDEVIFTTARFLDRRSNRRCAFTVLIRGLEDKKACGLTGNLLGRIQRNLADHRLVNNFQVEPGGARLPDEYLVAGEAGMPALPRPPPASNTEGDNQAALQSTAMDLWRESWNGYAAALTGRYAALAREDISRPIFDGQHGDLLTEMLTPGSTRDLLIASGSVSHRVLTPEIGQRIRACALDGMRIVLILGRIPDDEVASKRIGELRRDCTGFDFHVVPGCGGLLVSDEKLVITSVDLLAKDMQFDSRQGARQLESGILFTGAGLLSKWRDGIAGMYPGLAGFISRLPAGEQKADGVVEEPEQGRGDITGAIRVLFDRIMEARREDGDEDDPVPRVMADWFRQQTEQDAYWQYLDELGEYLEPRLHRMAIATALLEATDVRMEEKGYSHWLERLTVERWQAGKFVEVLLLMEHGDLATGDRESLPPPWIAELAVLRDGDQEAFRLALMGAQEKKGLIPEGIDALLCIAVPALLANGTIEAHDAILMFKDRRQSGLIDWIGPVLDYWNDTGKPLPAEALRDREGAELAREREYVAFGDLQAAFNDANPTDLIKKEISLVQETWERLFSPEGEYGPLAFALDAKDSETLRELLARWRTKGMTAEQIMDDASKQVWTASGSNPIRDKRIIASRRRKYLKKLTILMEAMKTWIEARDSLVQVENSFLIERAEQLADELRTSRAVIDGLLTVWREAEDFRAPLLHRWREQMREILGV</sequence>
<evidence type="ECO:0000313" key="1">
    <source>
        <dbReference type="EMBL" id="VFJ42446.1"/>
    </source>
</evidence>
<proteinExistence type="predicted"/>
<gene>
    <name evidence="1" type="ORF">BECKDK2373B_GA0170837_100169</name>
    <name evidence="2" type="ORF">BECKDK2373C_GA0170839_10209</name>
</gene>
<dbReference type="Gene3D" id="3.30.870.10">
    <property type="entry name" value="Endonuclease Chain A"/>
    <property type="match status" value="1"/>
</dbReference>
<name>A0A450RTE3_9GAMM</name>
<evidence type="ECO:0000313" key="2">
    <source>
        <dbReference type="EMBL" id="VFJ48105.1"/>
    </source>
</evidence>
<dbReference type="CDD" id="cd00138">
    <property type="entry name" value="PLDc_SF"/>
    <property type="match status" value="1"/>
</dbReference>
<dbReference type="SUPFAM" id="SSF56024">
    <property type="entry name" value="Phospholipase D/nuclease"/>
    <property type="match status" value="1"/>
</dbReference>
<dbReference type="EMBL" id="CAADEY010000020">
    <property type="protein sequence ID" value="VFJ48105.1"/>
    <property type="molecule type" value="Genomic_DNA"/>
</dbReference>
<dbReference type="AlphaFoldDB" id="A0A450RTE3"/>
<organism evidence="1">
    <name type="scientific">Candidatus Kentrum sp. DK</name>
    <dbReference type="NCBI Taxonomy" id="2126562"/>
    <lineage>
        <taxon>Bacteria</taxon>
        <taxon>Pseudomonadati</taxon>
        <taxon>Pseudomonadota</taxon>
        <taxon>Gammaproteobacteria</taxon>
        <taxon>Candidatus Kentrum</taxon>
    </lineage>
</organism>
<reference evidence="1" key="1">
    <citation type="submission" date="2019-02" db="EMBL/GenBank/DDBJ databases">
        <authorList>
            <person name="Gruber-Vodicka R. H."/>
            <person name="Seah K. B. B."/>
        </authorList>
    </citation>
    <scope>NUCLEOTIDE SEQUENCE</scope>
    <source>
        <strain evidence="2">BECK_DK161</strain>
        <strain evidence="1">BECK_DK47</strain>
    </source>
</reference>